<sequence length="201" mass="22059">MAVSSGLETDAGGRRGPRRPPRGGHDRRERSAVRVRSGDDPVKQALHDAKALARTHDLPGDVVARVLPGLYRTALEAALLEPARRRLLGAGLPHAEIEQRIAKARGWTHFTYRHDIKKCSILDAALKDKADRNDGHGRLEYDGVAVKAGGKPAEVKFTVIVQYTRKTEDGRYDAGEGQETGVANAFCHNQPNNKCPAWMNQ</sequence>
<proteinExistence type="predicted"/>
<dbReference type="EMBL" id="JBIAFJ010000001">
    <property type="protein sequence ID" value="MFE9168206.1"/>
    <property type="molecule type" value="Genomic_DNA"/>
</dbReference>
<evidence type="ECO:0000313" key="3">
    <source>
        <dbReference type="Proteomes" id="UP001601197"/>
    </source>
</evidence>
<keyword evidence="3" id="KW-1185">Reference proteome</keyword>
<evidence type="ECO:0008006" key="4">
    <source>
        <dbReference type="Google" id="ProtNLM"/>
    </source>
</evidence>
<reference evidence="2 3" key="1">
    <citation type="submission" date="2024-10" db="EMBL/GenBank/DDBJ databases">
        <title>The Natural Products Discovery Center: Release of the First 8490 Sequenced Strains for Exploring Actinobacteria Biosynthetic Diversity.</title>
        <authorList>
            <person name="Kalkreuter E."/>
            <person name="Kautsar S.A."/>
            <person name="Yang D."/>
            <person name="Bader C.D."/>
            <person name="Teijaro C.N."/>
            <person name="Fluegel L."/>
            <person name="Davis C.M."/>
            <person name="Simpson J.R."/>
            <person name="Lauterbach L."/>
            <person name="Steele A.D."/>
            <person name="Gui C."/>
            <person name="Meng S."/>
            <person name="Li G."/>
            <person name="Viehrig K."/>
            <person name="Ye F."/>
            <person name="Su P."/>
            <person name="Kiefer A.F."/>
            <person name="Nichols A."/>
            <person name="Cepeda A.J."/>
            <person name="Yan W."/>
            <person name="Fan B."/>
            <person name="Jiang Y."/>
            <person name="Adhikari A."/>
            <person name="Zheng C.-J."/>
            <person name="Schuster L."/>
            <person name="Cowan T.M."/>
            <person name="Smanski M.J."/>
            <person name="Chevrette M.G."/>
            <person name="De Carvalho L.P.S."/>
            <person name="Shen B."/>
        </authorList>
    </citation>
    <scope>NUCLEOTIDE SEQUENCE [LARGE SCALE GENOMIC DNA]</scope>
    <source>
        <strain evidence="2 3">NPDC007147</strain>
    </source>
</reference>
<evidence type="ECO:0000256" key="1">
    <source>
        <dbReference type="SAM" id="MobiDB-lite"/>
    </source>
</evidence>
<dbReference type="RefSeq" id="WP_388341969.1">
    <property type="nucleotide sequence ID" value="NZ_JBIAFJ010000001.1"/>
</dbReference>
<organism evidence="2 3">
    <name type="scientific">Streptomyces kebangsaanensis</name>
    <dbReference type="NCBI Taxonomy" id="864058"/>
    <lineage>
        <taxon>Bacteria</taxon>
        <taxon>Bacillati</taxon>
        <taxon>Actinomycetota</taxon>
        <taxon>Actinomycetes</taxon>
        <taxon>Kitasatosporales</taxon>
        <taxon>Streptomycetaceae</taxon>
        <taxon>Streptomyces</taxon>
    </lineage>
</organism>
<accession>A0ABW6KJZ5</accession>
<evidence type="ECO:0000313" key="2">
    <source>
        <dbReference type="EMBL" id="MFE9168206.1"/>
    </source>
</evidence>
<feature type="region of interest" description="Disordered" evidence="1">
    <location>
        <begin position="1"/>
        <end position="42"/>
    </location>
</feature>
<protein>
    <recommendedName>
        <fullName evidence="4">Transposase</fullName>
    </recommendedName>
</protein>
<dbReference type="Proteomes" id="UP001601197">
    <property type="component" value="Unassembled WGS sequence"/>
</dbReference>
<comment type="caution">
    <text evidence="2">The sequence shown here is derived from an EMBL/GenBank/DDBJ whole genome shotgun (WGS) entry which is preliminary data.</text>
</comment>
<gene>
    <name evidence="2" type="ORF">ACFYNZ_01545</name>
</gene>
<feature type="compositionally biased region" description="Basic and acidic residues" evidence="1">
    <location>
        <begin position="23"/>
        <end position="42"/>
    </location>
</feature>
<name>A0ABW6KJZ5_9ACTN</name>